<dbReference type="Proteomes" id="UP000309128">
    <property type="component" value="Unassembled WGS sequence"/>
</dbReference>
<sequence>MTGEPPPAGQALPPRIDTNVPHAARMWNYWLGGKDHYEVDREAGDQFSSAFPDIVEIARLSRHLLARIVRYLVIEGGVRQFLDIGTGLPTVDNTHDVAQRADPTCRIVYVDNDPLVLAHARALLAGTPEGATDYVDADLRGDPMKIITAAAKTLDLTQPVALMLMGIAGYVTDEEGAHAIVRRLMDALPPGSYLAMWDGVNVVTGEALDRAQEEHNEGPGVPYNLRTREEFTAFFDGLDLVEPGVVSLTLWRPDPDPLADLAEVDALCGVARKS</sequence>
<protein>
    <submittedName>
        <fullName evidence="1">SAM-dependent methyltransferase</fullName>
    </submittedName>
</protein>
<evidence type="ECO:0000313" key="2">
    <source>
        <dbReference type="Proteomes" id="UP000309128"/>
    </source>
</evidence>
<dbReference type="Gene3D" id="3.40.50.150">
    <property type="entry name" value="Vaccinia Virus protein VP39"/>
    <property type="match status" value="1"/>
</dbReference>
<dbReference type="RefSeq" id="WP_138668143.1">
    <property type="nucleotide sequence ID" value="NZ_VCKY01000075.1"/>
</dbReference>
<evidence type="ECO:0000313" key="1">
    <source>
        <dbReference type="EMBL" id="TMR17911.1"/>
    </source>
</evidence>
<keyword evidence="1" id="KW-0489">Methyltransferase</keyword>
<dbReference type="InterPro" id="IPR006764">
    <property type="entry name" value="SAM_dep_MeTrfase_SAV2177_type"/>
</dbReference>
<dbReference type="AlphaFoldDB" id="A0A5S4FFV5"/>
<proteinExistence type="predicted"/>
<reference evidence="1 2" key="1">
    <citation type="submission" date="2019-05" db="EMBL/GenBank/DDBJ databases">
        <title>Draft genome sequence of Nonomuraea turkmeniaca DSM 43926.</title>
        <authorList>
            <person name="Saricaoglu S."/>
            <person name="Isik K."/>
        </authorList>
    </citation>
    <scope>NUCLEOTIDE SEQUENCE [LARGE SCALE GENOMIC DNA]</scope>
    <source>
        <strain evidence="1 2">DSM 43926</strain>
    </source>
</reference>
<dbReference type="GO" id="GO:0008168">
    <property type="term" value="F:methyltransferase activity"/>
    <property type="evidence" value="ECO:0007669"/>
    <property type="project" value="UniProtKB-KW"/>
</dbReference>
<keyword evidence="2" id="KW-1185">Reference proteome</keyword>
<organism evidence="1 2">
    <name type="scientific">Nonomuraea turkmeniaca</name>
    <dbReference type="NCBI Taxonomy" id="103838"/>
    <lineage>
        <taxon>Bacteria</taxon>
        <taxon>Bacillati</taxon>
        <taxon>Actinomycetota</taxon>
        <taxon>Actinomycetes</taxon>
        <taxon>Streptosporangiales</taxon>
        <taxon>Streptosporangiaceae</taxon>
        <taxon>Nonomuraea</taxon>
    </lineage>
</organism>
<dbReference type="OrthoDB" id="3216820at2"/>
<name>A0A5S4FFV5_9ACTN</name>
<dbReference type="PIRSF" id="PIRSF017393">
    <property type="entry name" value="MTase_SAV2177"/>
    <property type="match status" value="1"/>
</dbReference>
<dbReference type="EMBL" id="VCKY01000075">
    <property type="protein sequence ID" value="TMR17911.1"/>
    <property type="molecule type" value="Genomic_DNA"/>
</dbReference>
<gene>
    <name evidence="1" type="ORF">ETD86_22570</name>
</gene>
<dbReference type="SUPFAM" id="SSF53335">
    <property type="entry name" value="S-adenosyl-L-methionine-dependent methyltransferases"/>
    <property type="match status" value="1"/>
</dbReference>
<comment type="caution">
    <text evidence="1">The sequence shown here is derived from an EMBL/GenBank/DDBJ whole genome shotgun (WGS) entry which is preliminary data.</text>
</comment>
<dbReference type="GO" id="GO:0032259">
    <property type="term" value="P:methylation"/>
    <property type="evidence" value="ECO:0007669"/>
    <property type="project" value="UniProtKB-KW"/>
</dbReference>
<accession>A0A5S4FFV5</accession>
<keyword evidence="1" id="KW-0808">Transferase</keyword>
<dbReference type="InterPro" id="IPR029063">
    <property type="entry name" value="SAM-dependent_MTases_sf"/>
</dbReference>
<dbReference type="Pfam" id="PF04672">
    <property type="entry name" value="Methyltransf_19"/>
    <property type="match status" value="1"/>
</dbReference>